<evidence type="ECO:0000256" key="8">
    <source>
        <dbReference type="ARBA" id="ARBA00048679"/>
    </source>
</evidence>
<dbReference type="GO" id="GO:0005634">
    <property type="term" value="C:nucleus"/>
    <property type="evidence" value="ECO:0007669"/>
    <property type="project" value="TreeGrafter"/>
</dbReference>
<evidence type="ECO:0000256" key="2">
    <source>
        <dbReference type="ARBA" id="ARBA00022527"/>
    </source>
</evidence>
<comment type="caution">
    <text evidence="11">The sequence shown here is derived from an EMBL/GenBank/DDBJ whole genome shotgun (WGS) entry which is preliminary data.</text>
</comment>
<evidence type="ECO:0000256" key="5">
    <source>
        <dbReference type="ARBA" id="ARBA00022777"/>
    </source>
</evidence>
<evidence type="ECO:0000256" key="1">
    <source>
        <dbReference type="ARBA" id="ARBA00012513"/>
    </source>
</evidence>
<organism evidence="11 12">
    <name type="scientific">Sclerotinia trifoliorum</name>
    <dbReference type="NCBI Taxonomy" id="28548"/>
    <lineage>
        <taxon>Eukaryota</taxon>
        <taxon>Fungi</taxon>
        <taxon>Dikarya</taxon>
        <taxon>Ascomycota</taxon>
        <taxon>Pezizomycotina</taxon>
        <taxon>Leotiomycetes</taxon>
        <taxon>Helotiales</taxon>
        <taxon>Sclerotiniaceae</taxon>
        <taxon>Sclerotinia</taxon>
    </lineage>
</organism>
<dbReference type="GO" id="GO:0004674">
    <property type="term" value="F:protein serine/threonine kinase activity"/>
    <property type="evidence" value="ECO:0007669"/>
    <property type="project" value="UniProtKB-KW"/>
</dbReference>
<dbReference type="Gene3D" id="1.10.510.10">
    <property type="entry name" value="Transferase(Phosphotransferase) domain 1"/>
    <property type="match status" value="1"/>
</dbReference>
<dbReference type="GO" id="GO:0005524">
    <property type="term" value="F:ATP binding"/>
    <property type="evidence" value="ECO:0007669"/>
    <property type="project" value="UniProtKB-KW"/>
</dbReference>
<comment type="catalytic activity">
    <reaction evidence="7">
        <text>L-threonyl-[protein] + ATP = O-phospho-L-threonyl-[protein] + ADP + H(+)</text>
        <dbReference type="Rhea" id="RHEA:46608"/>
        <dbReference type="Rhea" id="RHEA-COMP:11060"/>
        <dbReference type="Rhea" id="RHEA-COMP:11605"/>
        <dbReference type="ChEBI" id="CHEBI:15378"/>
        <dbReference type="ChEBI" id="CHEBI:30013"/>
        <dbReference type="ChEBI" id="CHEBI:30616"/>
        <dbReference type="ChEBI" id="CHEBI:61977"/>
        <dbReference type="ChEBI" id="CHEBI:456216"/>
        <dbReference type="EC" id="2.7.11.1"/>
    </reaction>
</comment>
<feature type="domain" description="Protein kinase" evidence="9">
    <location>
        <begin position="128"/>
        <end position="461"/>
    </location>
</feature>
<feature type="domain" description="WW" evidence="10">
    <location>
        <begin position="43"/>
        <end position="79"/>
    </location>
</feature>
<feature type="domain" description="WW" evidence="10">
    <location>
        <begin position="10"/>
        <end position="42"/>
    </location>
</feature>
<keyword evidence="12" id="KW-1185">Reference proteome</keyword>
<keyword evidence="5" id="KW-0418">Kinase</keyword>
<gene>
    <name evidence="11" type="ORF">SCLTRI_LOCUS2263</name>
</gene>
<dbReference type="AlphaFoldDB" id="A0A8H2VPD0"/>
<dbReference type="SUPFAM" id="SSF56112">
    <property type="entry name" value="Protein kinase-like (PK-like)"/>
    <property type="match status" value="1"/>
</dbReference>
<dbReference type="EMBL" id="CAJHIA010000008">
    <property type="protein sequence ID" value="CAD6442474.1"/>
    <property type="molecule type" value="Genomic_DNA"/>
</dbReference>
<keyword evidence="2" id="KW-0723">Serine/threonine-protein kinase</keyword>
<dbReference type="OrthoDB" id="310217at2759"/>
<dbReference type="Proteomes" id="UP000624404">
    <property type="component" value="Unassembled WGS sequence"/>
</dbReference>
<dbReference type="InterPro" id="IPR001202">
    <property type="entry name" value="WW_dom"/>
</dbReference>
<dbReference type="InterPro" id="IPR050660">
    <property type="entry name" value="NEK_Ser/Thr_kinase"/>
</dbReference>
<evidence type="ECO:0000313" key="11">
    <source>
        <dbReference type="EMBL" id="CAD6442474.1"/>
    </source>
</evidence>
<keyword evidence="3" id="KW-0808">Transferase</keyword>
<dbReference type="InterPro" id="IPR036020">
    <property type="entry name" value="WW_dom_sf"/>
</dbReference>
<evidence type="ECO:0000313" key="12">
    <source>
        <dbReference type="Proteomes" id="UP000624404"/>
    </source>
</evidence>
<protein>
    <recommendedName>
        <fullName evidence="1">non-specific serine/threonine protein kinase</fullName>
        <ecNumber evidence="1">2.7.11.1</ecNumber>
    </recommendedName>
</protein>
<dbReference type="SMART" id="SM00220">
    <property type="entry name" value="S_TKc"/>
    <property type="match status" value="1"/>
</dbReference>
<dbReference type="PROSITE" id="PS50011">
    <property type="entry name" value="PROTEIN_KINASE_DOM"/>
    <property type="match status" value="1"/>
</dbReference>
<evidence type="ECO:0000256" key="3">
    <source>
        <dbReference type="ARBA" id="ARBA00022679"/>
    </source>
</evidence>
<accession>A0A8H2VPD0</accession>
<dbReference type="PROSITE" id="PS50020">
    <property type="entry name" value="WW_DOMAIN_2"/>
    <property type="match status" value="2"/>
</dbReference>
<dbReference type="PROSITE" id="PS01159">
    <property type="entry name" value="WW_DOMAIN_1"/>
    <property type="match status" value="1"/>
</dbReference>
<evidence type="ECO:0000256" key="7">
    <source>
        <dbReference type="ARBA" id="ARBA00047899"/>
    </source>
</evidence>
<proteinExistence type="predicted"/>
<dbReference type="Pfam" id="PF00069">
    <property type="entry name" value="Pkinase"/>
    <property type="match status" value="1"/>
</dbReference>
<sequence>MINPLIPEMTNLPTGWEAFLDDNDRVYFRGPDKVTTYVHPMLGLIPKPWHLKVDRSLPNPCEYYYNTNTKERSKKNPRFDEDLMNSKLLSVSRVVRESATLTKNSIGTLEKSRHSHIKNADIRDQYKIVHTIDSGDGGLGGMNGGVHVVRLKATGALYVEKRFKKDALQTWKGKRGVGVVEILITHRVKHGGLAGYINAFIAPDMVHPTSASLYLEFCNLGSLDDLIKCYAQRLGTRDEARVPERFVWHAIIGLCDALSYLWGGKSFITNDKHRGSGPENGWKPILHRDMKPDNILMRSRSESTSKYPYLVISDFGLVTDDYEQGSGACGTSSFWAPELLWDPHAVTKRQLQNFPPNQYHTHESDLYSLGASIYNLCKPTNVSIHGIHWQGAFSHFNIESFPNDPTKRELWFPSQKCRKSDLDIGTFYSDYLKETIRKITAWKPSRRGAAHQLENILLPTVKAAGYDEEEFSLGEALPVWAIKMHDYHAR</sequence>
<keyword evidence="4" id="KW-0547">Nucleotide-binding</keyword>
<name>A0A8H2VPD0_9HELO</name>
<dbReference type="CDD" id="cd00180">
    <property type="entry name" value="PKc"/>
    <property type="match status" value="1"/>
</dbReference>
<evidence type="ECO:0000259" key="10">
    <source>
        <dbReference type="PROSITE" id="PS50020"/>
    </source>
</evidence>
<evidence type="ECO:0000256" key="4">
    <source>
        <dbReference type="ARBA" id="ARBA00022741"/>
    </source>
</evidence>
<dbReference type="InterPro" id="IPR000719">
    <property type="entry name" value="Prot_kinase_dom"/>
</dbReference>
<keyword evidence="6" id="KW-0067">ATP-binding</keyword>
<reference evidence="11" key="1">
    <citation type="submission" date="2020-10" db="EMBL/GenBank/DDBJ databases">
        <authorList>
            <person name="Kusch S."/>
        </authorList>
    </citation>
    <scope>NUCLEOTIDE SEQUENCE</scope>
    <source>
        <strain evidence="11">SwB9</strain>
    </source>
</reference>
<evidence type="ECO:0000256" key="6">
    <source>
        <dbReference type="ARBA" id="ARBA00022840"/>
    </source>
</evidence>
<dbReference type="PANTHER" id="PTHR43671">
    <property type="entry name" value="SERINE/THREONINE-PROTEIN KINASE NEK"/>
    <property type="match status" value="1"/>
</dbReference>
<dbReference type="PANTHER" id="PTHR43671:SF98">
    <property type="entry name" value="SERINE_THREONINE-PROTEIN KINASE NEK11"/>
    <property type="match status" value="1"/>
</dbReference>
<dbReference type="SUPFAM" id="SSF51045">
    <property type="entry name" value="WW domain"/>
    <property type="match status" value="1"/>
</dbReference>
<comment type="catalytic activity">
    <reaction evidence="8">
        <text>L-seryl-[protein] + ATP = O-phospho-L-seryl-[protein] + ADP + H(+)</text>
        <dbReference type="Rhea" id="RHEA:17989"/>
        <dbReference type="Rhea" id="RHEA-COMP:9863"/>
        <dbReference type="Rhea" id="RHEA-COMP:11604"/>
        <dbReference type="ChEBI" id="CHEBI:15378"/>
        <dbReference type="ChEBI" id="CHEBI:29999"/>
        <dbReference type="ChEBI" id="CHEBI:30616"/>
        <dbReference type="ChEBI" id="CHEBI:83421"/>
        <dbReference type="ChEBI" id="CHEBI:456216"/>
        <dbReference type="EC" id="2.7.11.1"/>
    </reaction>
</comment>
<dbReference type="PROSITE" id="PS00108">
    <property type="entry name" value="PROTEIN_KINASE_ST"/>
    <property type="match status" value="1"/>
</dbReference>
<dbReference type="InterPro" id="IPR011009">
    <property type="entry name" value="Kinase-like_dom_sf"/>
</dbReference>
<dbReference type="EC" id="2.7.11.1" evidence="1"/>
<dbReference type="InterPro" id="IPR008271">
    <property type="entry name" value="Ser/Thr_kinase_AS"/>
</dbReference>
<evidence type="ECO:0000259" key="9">
    <source>
        <dbReference type="PROSITE" id="PS50011"/>
    </source>
</evidence>